<dbReference type="Proteomes" id="UP000275078">
    <property type="component" value="Unassembled WGS sequence"/>
</dbReference>
<feature type="compositionally biased region" description="Basic and acidic residues" evidence="1">
    <location>
        <begin position="441"/>
        <end position="451"/>
    </location>
</feature>
<name>A0A3N4IF41_ASCIM</name>
<reference evidence="2 3" key="1">
    <citation type="journal article" date="2018" name="Nat. Ecol. Evol.">
        <title>Pezizomycetes genomes reveal the molecular basis of ectomycorrhizal truffle lifestyle.</title>
        <authorList>
            <person name="Murat C."/>
            <person name="Payen T."/>
            <person name="Noel B."/>
            <person name="Kuo A."/>
            <person name="Morin E."/>
            <person name="Chen J."/>
            <person name="Kohler A."/>
            <person name="Krizsan K."/>
            <person name="Balestrini R."/>
            <person name="Da Silva C."/>
            <person name="Montanini B."/>
            <person name="Hainaut M."/>
            <person name="Levati E."/>
            <person name="Barry K.W."/>
            <person name="Belfiori B."/>
            <person name="Cichocki N."/>
            <person name="Clum A."/>
            <person name="Dockter R.B."/>
            <person name="Fauchery L."/>
            <person name="Guy J."/>
            <person name="Iotti M."/>
            <person name="Le Tacon F."/>
            <person name="Lindquist E.A."/>
            <person name="Lipzen A."/>
            <person name="Malagnac F."/>
            <person name="Mello A."/>
            <person name="Molinier V."/>
            <person name="Miyauchi S."/>
            <person name="Poulain J."/>
            <person name="Riccioni C."/>
            <person name="Rubini A."/>
            <person name="Sitrit Y."/>
            <person name="Splivallo R."/>
            <person name="Traeger S."/>
            <person name="Wang M."/>
            <person name="Zifcakova L."/>
            <person name="Wipf D."/>
            <person name="Zambonelli A."/>
            <person name="Paolocci F."/>
            <person name="Nowrousian M."/>
            <person name="Ottonello S."/>
            <person name="Baldrian P."/>
            <person name="Spatafora J.W."/>
            <person name="Henrissat B."/>
            <person name="Nagy L.G."/>
            <person name="Aury J.M."/>
            <person name="Wincker P."/>
            <person name="Grigoriev I.V."/>
            <person name="Bonfante P."/>
            <person name="Martin F.M."/>
        </authorList>
    </citation>
    <scope>NUCLEOTIDE SEQUENCE [LARGE SCALE GENOMIC DNA]</scope>
    <source>
        <strain evidence="2 3">RN42</strain>
    </source>
</reference>
<proteinExistence type="predicted"/>
<gene>
    <name evidence="2" type="ORF">BJ508DRAFT_413972</name>
</gene>
<evidence type="ECO:0000313" key="2">
    <source>
        <dbReference type="EMBL" id="RPA82811.1"/>
    </source>
</evidence>
<dbReference type="EMBL" id="ML119669">
    <property type="protein sequence ID" value="RPA82811.1"/>
    <property type="molecule type" value="Genomic_DNA"/>
</dbReference>
<protein>
    <submittedName>
        <fullName evidence="2">Uncharacterized protein</fullName>
    </submittedName>
</protein>
<sequence>MSSRQRKNAALNTKEHRSNVPRVEALVSTSAPGTVRDDARYRRIVEAYLDCDDDWSLVEEFRVGFRNGDAPKHNQNGHKGTHATASARDDRHDSKTTTTQKQSTRPQELREEPRNQTDERAEKPKDNQRDRSWTYDISDQSCGTSETPPSVIEDSQVEDGQQTTLLESAATTTVRPKRPDVVPPRPAEQAVRAATISSQTKTRVRKREYYEEESQKGELTVDVTHEYEFSSHSVVSSSFPEERMVNQPLRKRTSDAFGWDTFMKASDTQISLGSPNSQCTQLAPVHYHTSQSRTQTQKENIPPESAQSTEESMPHVNTKKRKTSSTGKAAEKPSSAEPPVFKVPAAPLSQSTTQKQKPVRRDATKPQSTKPQPTPHPHPKIKVLGEPSVLKNQLGSQEELEPPHGYKRFTVSFPPPTSQTLAKIPPKTDSQRTPTPSPISPDRRPSIPDFRSKPRTLAQLFPAAPILEIHPKEPAVNSNPGQISSRLQKLADNKLLRKFKPTLQLREPSKWERGYWRISTTDWDESTKKCFWKDLETVISKRRAGQVEVFPEEKDLIKPELGERWGDVLRLYCYGGVHQLLWIMLMIISKGRSEKGLKWIDVKGEVVIDFPA</sequence>
<feature type="compositionally biased region" description="Basic and acidic residues" evidence="1">
    <location>
        <begin position="107"/>
        <end position="133"/>
    </location>
</feature>
<dbReference type="AlphaFoldDB" id="A0A3N4IF41"/>
<feature type="compositionally biased region" description="Polar residues" evidence="1">
    <location>
        <begin position="135"/>
        <end position="148"/>
    </location>
</feature>
<evidence type="ECO:0000313" key="3">
    <source>
        <dbReference type="Proteomes" id="UP000275078"/>
    </source>
</evidence>
<organism evidence="2 3">
    <name type="scientific">Ascobolus immersus RN42</name>
    <dbReference type="NCBI Taxonomy" id="1160509"/>
    <lineage>
        <taxon>Eukaryota</taxon>
        <taxon>Fungi</taxon>
        <taxon>Dikarya</taxon>
        <taxon>Ascomycota</taxon>
        <taxon>Pezizomycotina</taxon>
        <taxon>Pezizomycetes</taxon>
        <taxon>Pezizales</taxon>
        <taxon>Ascobolaceae</taxon>
        <taxon>Ascobolus</taxon>
    </lineage>
</organism>
<feature type="non-terminal residue" evidence="2">
    <location>
        <position position="612"/>
    </location>
</feature>
<feature type="region of interest" description="Disordered" evidence="1">
    <location>
        <begin position="286"/>
        <end position="451"/>
    </location>
</feature>
<feature type="compositionally biased region" description="Polar residues" evidence="1">
    <location>
        <begin position="288"/>
        <end position="311"/>
    </location>
</feature>
<evidence type="ECO:0000256" key="1">
    <source>
        <dbReference type="SAM" id="MobiDB-lite"/>
    </source>
</evidence>
<feature type="region of interest" description="Disordered" evidence="1">
    <location>
        <begin position="1"/>
        <end position="39"/>
    </location>
</feature>
<keyword evidence="3" id="KW-1185">Reference proteome</keyword>
<feature type="region of interest" description="Disordered" evidence="1">
    <location>
        <begin position="66"/>
        <end position="160"/>
    </location>
</feature>
<accession>A0A3N4IF41</accession>
<dbReference type="OrthoDB" id="5336864at2759"/>